<comment type="pathway">
    <text evidence="8">Amino-sugar metabolism; N-acetylneuraminate degradation; D-fructose 6-phosphate from N-acetylneuraminate: step 4/5.</text>
</comment>
<evidence type="ECO:0000256" key="4">
    <source>
        <dbReference type="ARBA" id="ARBA00022723"/>
    </source>
</evidence>
<dbReference type="InterPro" id="IPR032466">
    <property type="entry name" value="Metal_Hydrolase"/>
</dbReference>
<dbReference type="RefSeq" id="WP_088960016.1">
    <property type="nucleotide sequence ID" value="NZ_LT607410.1"/>
</dbReference>
<dbReference type="AlphaFoldDB" id="A0A1C4VBM6"/>
<name>A0A1C4VBM6_9ACTN</name>
<dbReference type="Gene3D" id="3.20.20.140">
    <property type="entry name" value="Metal-dependent hydrolases"/>
    <property type="match status" value="1"/>
</dbReference>
<dbReference type="Pfam" id="PF01979">
    <property type="entry name" value="Amidohydro_1"/>
    <property type="match status" value="1"/>
</dbReference>
<feature type="binding site" evidence="11">
    <location>
        <position position="215"/>
    </location>
    <ligand>
        <name>substrate</name>
    </ligand>
</feature>
<dbReference type="CDD" id="cd00854">
    <property type="entry name" value="NagA"/>
    <property type="match status" value="1"/>
</dbReference>
<dbReference type="PIRSF" id="PIRSF038994">
    <property type="entry name" value="NagA"/>
    <property type="match status" value="1"/>
</dbReference>
<reference evidence="14 15" key="1">
    <citation type="submission" date="2016-06" db="EMBL/GenBank/DDBJ databases">
        <authorList>
            <person name="Kjaerup R.B."/>
            <person name="Dalgaard T.S."/>
            <person name="Juul-Madsen H.R."/>
        </authorList>
    </citation>
    <scope>NUCLEOTIDE SEQUENCE [LARGE SCALE GENOMIC DNA]</scope>
    <source>
        <strain evidence="14 15">DSM 43821</strain>
    </source>
</reference>
<comment type="catalytic activity">
    <reaction evidence="7">
        <text>N-acetyl-D-glucosamine 6-phosphate + H2O = D-glucosamine 6-phosphate + acetate</text>
        <dbReference type="Rhea" id="RHEA:22936"/>
        <dbReference type="ChEBI" id="CHEBI:15377"/>
        <dbReference type="ChEBI" id="CHEBI:30089"/>
        <dbReference type="ChEBI" id="CHEBI:57513"/>
        <dbReference type="ChEBI" id="CHEBI:58725"/>
        <dbReference type="EC" id="3.5.1.25"/>
    </reaction>
</comment>
<evidence type="ECO:0000256" key="3">
    <source>
        <dbReference type="ARBA" id="ARBA00018029"/>
    </source>
</evidence>
<dbReference type="NCBIfam" id="TIGR00221">
    <property type="entry name" value="nagA"/>
    <property type="match status" value="1"/>
</dbReference>
<keyword evidence="6 9" id="KW-0119">Carbohydrate metabolism</keyword>
<proteinExistence type="inferred from homology"/>
<gene>
    <name evidence="14" type="ORF">GA0074696_1017</name>
</gene>
<feature type="binding site" evidence="11">
    <location>
        <position position="239"/>
    </location>
    <ligand>
        <name>substrate</name>
    </ligand>
</feature>
<evidence type="ECO:0000313" key="15">
    <source>
        <dbReference type="Proteomes" id="UP000198228"/>
    </source>
</evidence>
<evidence type="ECO:0000256" key="10">
    <source>
        <dbReference type="PIRSR" id="PIRSR038994-1"/>
    </source>
</evidence>
<dbReference type="PANTHER" id="PTHR11113">
    <property type="entry name" value="N-ACETYLGLUCOSAMINE-6-PHOSPHATE DEACETYLASE"/>
    <property type="match status" value="1"/>
</dbReference>
<evidence type="ECO:0000259" key="13">
    <source>
        <dbReference type="Pfam" id="PF01979"/>
    </source>
</evidence>
<comment type="cofactor">
    <cofactor evidence="12">
        <name>a divalent metal cation</name>
        <dbReference type="ChEBI" id="CHEBI:60240"/>
    </cofactor>
    <text evidence="12">Binds 1 divalent metal cation per subunit.</text>
</comment>
<feature type="binding site" evidence="11">
    <location>
        <begin position="207"/>
        <end position="208"/>
    </location>
    <ligand>
        <name>substrate</name>
    </ligand>
</feature>
<dbReference type="GO" id="GO:0006046">
    <property type="term" value="P:N-acetylglucosamine catabolic process"/>
    <property type="evidence" value="ECO:0007669"/>
    <property type="project" value="TreeGrafter"/>
</dbReference>
<evidence type="ECO:0000256" key="9">
    <source>
        <dbReference type="PIRNR" id="PIRNR038994"/>
    </source>
</evidence>
<evidence type="ECO:0000256" key="7">
    <source>
        <dbReference type="ARBA" id="ARBA00047647"/>
    </source>
</evidence>
<dbReference type="SUPFAM" id="SSF51338">
    <property type="entry name" value="Composite domain of metallo-dependent hydrolases"/>
    <property type="match status" value="1"/>
</dbReference>
<dbReference type="PANTHER" id="PTHR11113:SF14">
    <property type="entry name" value="N-ACETYLGLUCOSAMINE-6-PHOSPHATE DEACETYLASE"/>
    <property type="match status" value="1"/>
</dbReference>
<dbReference type="FunFam" id="3.20.20.140:FF:000004">
    <property type="entry name" value="N-acetylglucosamine-6-phosphate deacetylase"/>
    <property type="match status" value="1"/>
</dbReference>
<evidence type="ECO:0000256" key="8">
    <source>
        <dbReference type="ARBA" id="ARBA00060590"/>
    </source>
</evidence>
<feature type="binding site" evidence="11">
    <location>
        <begin position="296"/>
        <end position="298"/>
    </location>
    <ligand>
        <name>substrate</name>
    </ligand>
</feature>
<dbReference type="GO" id="GO:0046872">
    <property type="term" value="F:metal ion binding"/>
    <property type="evidence" value="ECO:0007669"/>
    <property type="project" value="UniProtKB-KW"/>
</dbReference>
<feature type="domain" description="Amidohydrolase-related" evidence="13">
    <location>
        <begin position="42"/>
        <end position="367"/>
    </location>
</feature>
<accession>A0A1C4VBM6</accession>
<dbReference type="GO" id="GO:0008448">
    <property type="term" value="F:N-acetylglucosamine-6-phosphate deacetylase activity"/>
    <property type="evidence" value="ECO:0007669"/>
    <property type="project" value="UniProtKB-EC"/>
</dbReference>
<evidence type="ECO:0000256" key="12">
    <source>
        <dbReference type="PIRSR" id="PIRSR038994-3"/>
    </source>
</evidence>
<sequence length="369" mass="38095">MALRVNGKVVTPTGVIRQGCVEINGDRITAVAEYPAKRDGHWIVPGFVDMHTHGGGGHTFTTGDADAARAAADFHLRHGTTTLLASLVSSPFELMRDATAAFAPLVGEGVLAGVHFEGPYLSATRCGAQNPDHLRDPSTDELAELIELGAGAVRMVTLAPERTGALDAIKLLTSHAVVAAVGHTDATYDETRAAVAAGASVATHLFNGMRPLHHREPGPIVALLDAPNVVCELVADGVHLHDGILTFTTATAGPERAALITDAMAAAGMPDGEYELGGQAVTVADGVARLARDGAIAGSTLTMDAALRHAVDAGIPIADAVRMVATTPARAIGLGDRLGALQVGLRADLVVLDDELNVVRVMRGGSWLD</sequence>
<dbReference type="InterPro" id="IPR006680">
    <property type="entry name" value="Amidohydro-rel"/>
</dbReference>
<feature type="binding site" evidence="12">
    <location>
        <position position="204"/>
    </location>
    <ligand>
        <name>Zn(2+)</name>
        <dbReference type="ChEBI" id="CHEBI:29105"/>
    </ligand>
</feature>
<dbReference type="EMBL" id="LT607410">
    <property type="protein sequence ID" value="SCE81378.1"/>
    <property type="molecule type" value="Genomic_DNA"/>
</dbReference>
<evidence type="ECO:0000256" key="2">
    <source>
        <dbReference type="ARBA" id="ARBA00011899"/>
    </source>
</evidence>
<keyword evidence="5 9" id="KW-0378">Hydrolase</keyword>
<protein>
    <recommendedName>
        <fullName evidence="3">N-acetylglucosamine-6-phosphate deacetylase</fullName>
        <ecNumber evidence="2">3.5.1.25</ecNumber>
    </recommendedName>
</protein>
<evidence type="ECO:0000256" key="5">
    <source>
        <dbReference type="ARBA" id="ARBA00022801"/>
    </source>
</evidence>
<feature type="binding site" evidence="12">
    <location>
        <position position="117"/>
    </location>
    <ligand>
        <name>Zn(2+)</name>
        <dbReference type="ChEBI" id="CHEBI:29105"/>
    </ligand>
</feature>
<dbReference type="InterPro" id="IPR003764">
    <property type="entry name" value="GlcNAc_6-P_deAcase"/>
</dbReference>
<evidence type="ECO:0000313" key="14">
    <source>
        <dbReference type="EMBL" id="SCE81378.1"/>
    </source>
</evidence>
<dbReference type="EC" id="3.5.1.25" evidence="2"/>
<feature type="binding site" evidence="11">
    <location>
        <position position="128"/>
    </location>
    <ligand>
        <name>substrate</name>
    </ligand>
</feature>
<dbReference type="Gene3D" id="2.30.40.10">
    <property type="entry name" value="Urease, subunit C, domain 1"/>
    <property type="match status" value="1"/>
</dbReference>
<feature type="binding site" evidence="12">
    <location>
        <position position="183"/>
    </location>
    <ligand>
        <name>Zn(2+)</name>
        <dbReference type="ChEBI" id="CHEBI:29105"/>
    </ligand>
</feature>
<dbReference type="SUPFAM" id="SSF51556">
    <property type="entry name" value="Metallo-dependent hydrolases"/>
    <property type="match status" value="1"/>
</dbReference>
<keyword evidence="4 12" id="KW-0479">Metal-binding</keyword>
<organism evidence="14 15">
    <name type="scientific">Micromonospora purpureochromogenes</name>
    <dbReference type="NCBI Taxonomy" id="47872"/>
    <lineage>
        <taxon>Bacteria</taxon>
        <taxon>Bacillati</taxon>
        <taxon>Actinomycetota</taxon>
        <taxon>Actinomycetes</taxon>
        <taxon>Micromonosporales</taxon>
        <taxon>Micromonosporaceae</taxon>
        <taxon>Micromonospora</taxon>
    </lineage>
</organism>
<feature type="active site" description="Proton donor/acceptor" evidence="10">
    <location>
        <position position="262"/>
    </location>
</feature>
<evidence type="ECO:0000256" key="1">
    <source>
        <dbReference type="ARBA" id="ARBA00010716"/>
    </source>
</evidence>
<dbReference type="Proteomes" id="UP000198228">
    <property type="component" value="Chromosome I"/>
</dbReference>
<dbReference type="InterPro" id="IPR011059">
    <property type="entry name" value="Metal-dep_hydrolase_composite"/>
</dbReference>
<comment type="similarity">
    <text evidence="1 9">Belongs to the metallo-dependent hydrolases superfamily. NagA family.</text>
</comment>
<evidence type="ECO:0000256" key="11">
    <source>
        <dbReference type="PIRSR" id="PIRSR038994-2"/>
    </source>
</evidence>
<evidence type="ECO:0000256" key="6">
    <source>
        <dbReference type="ARBA" id="ARBA00023277"/>
    </source>
</evidence>